<protein>
    <submittedName>
        <fullName evidence="2">Uncharacterized protein</fullName>
    </submittedName>
</protein>
<dbReference type="EMBL" id="JALBUR010000004">
    <property type="protein sequence ID" value="MDX8418985.1"/>
    <property type="molecule type" value="Genomic_DNA"/>
</dbReference>
<comment type="caution">
    <text evidence="2">The sequence shown here is derived from an EMBL/GenBank/DDBJ whole genome shotgun (WGS) entry which is preliminary data.</text>
</comment>
<evidence type="ECO:0000256" key="1">
    <source>
        <dbReference type="SAM" id="MobiDB-lite"/>
    </source>
</evidence>
<sequence>MKKRWDIHGKRPHEIEGKQIQSQKEYDSPDVPFPSGRCRVIGSLCRQRMIRSRKMTNKEDVRKSQLK</sequence>
<name>A0AB35U0L0_9FIRM</name>
<dbReference type="Proteomes" id="UP001286174">
    <property type="component" value="Unassembled WGS sequence"/>
</dbReference>
<gene>
    <name evidence="2" type="ORF">MOZ60_02625</name>
</gene>
<organism evidence="2 3">
    <name type="scientific">Grylomicrobium aquisgranensis</name>
    <dbReference type="NCBI Taxonomy" id="2926318"/>
    <lineage>
        <taxon>Bacteria</taxon>
        <taxon>Bacillati</taxon>
        <taxon>Bacillota</taxon>
        <taxon>Erysipelotrichia</taxon>
        <taxon>Erysipelotrichales</taxon>
        <taxon>Erysipelotrichaceae</taxon>
        <taxon>Grylomicrobium</taxon>
    </lineage>
</organism>
<accession>A0AB35U0L0</accession>
<dbReference type="RefSeq" id="WP_370595545.1">
    <property type="nucleotide sequence ID" value="NZ_JALBUR010000004.1"/>
</dbReference>
<dbReference type="AlphaFoldDB" id="A0AB35U0L0"/>
<feature type="compositionally biased region" description="Basic and acidic residues" evidence="1">
    <location>
        <begin position="1"/>
        <end position="17"/>
    </location>
</feature>
<feature type="region of interest" description="Disordered" evidence="1">
    <location>
        <begin position="1"/>
        <end position="33"/>
    </location>
</feature>
<proteinExistence type="predicted"/>
<evidence type="ECO:0000313" key="2">
    <source>
        <dbReference type="EMBL" id="MDX8418985.1"/>
    </source>
</evidence>
<evidence type="ECO:0000313" key="3">
    <source>
        <dbReference type="Proteomes" id="UP001286174"/>
    </source>
</evidence>
<keyword evidence="3" id="KW-1185">Reference proteome</keyword>
<reference evidence="2 3" key="1">
    <citation type="submission" date="2022-03" db="EMBL/GenBank/DDBJ databases">
        <title>Novel taxa within the pig intestine.</title>
        <authorList>
            <person name="Wylensek D."/>
            <person name="Bishof K."/>
            <person name="Afrizal A."/>
            <person name="Clavel T."/>
        </authorList>
    </citation>
    <scope>NUCLEOTIDE SEQUENCE [LARGE SCALE GENOMIC DNA]</scope>
    <source>
        <strain evidence="2 3">CLA-KB-P133</strain>
    </source>
</reference>